<accession>A0A0A9BSK1</accession>
<proteinExistence type="predicted"/>
<organism evidence="1">
    <name type="scientific">Arundo donax</name>
    <name type="common">Giant reed</name>
    <name type="synonym">Donax arundinaceus</name>
    <dbReference type="NCBI Taxonomy" id="35708"/>
    <lineage>
        <taxon>Eukaryota</taxon>
        <taxon>Viridiplantae</taxon>
        <taxon>Streptophyta</taxon>
        <taxon>Embryophyta</taxon>
        <taxon>Tracheophyta</taxon>
        <taxon>Spermatophyta</taxon>
        <taxon>Magnoliopsida</taxon>
        <taxon>Liliopsida</taxon>
        <taxon>Poales</taxon>
        <taxon>Poaceae</taxon>
        <taxon>PACMAD clade</taxon>
        <taxon>Arundinoideae</taxon>
        <taxon>Arundineae</taxon>
        <taxon>Arundo</taxon>
    </lineage>
</organism>
<evidence type="ECO:0000313" key="1">
    <source>
        <dbReference type="EMBL" id="JAD66301.1"/>
    </source>
</evidence>
<dbReference type="EMBL" id="GBRH01231594">
    <property type="protein sequence ID" value="JAD66301.1"/>
    <property type="molecule type" value="Transcribed_RNA"/>
</dbReference>
<dbReference type="AlphaFoldDB" id="A0A0A9BSK1"/>
<sequence>MCAPKKHRATKYFILCTYGFISSFLEKKEIHFEWHERDQVCARALVELMSSGLHGGGKVHLDGQPSASIVWSHRISLPHQPGTWHPRWQPGMPP</sequence>
<name>A0A0A9BSK1_ARUDO</name>
<protein>
    <submittedName>
        <fullName evidence="1">Uncharacterized protein</fullName>
    </submittedName>
</protein>
<reference evidence="1" key="1">
    <citation type="submission" date="2014-09" db="EMBL/GenBank/DDBJ databases">
        <authorList>
            <person name="Magalhaes I.L.F."/>
            <person name="Oliveira U."/>
            <person name="Santos F.R."/>
            <person name="Vidigal T.H.D.A."/>
            <person name="Brescovit A.D."/>
            <person name="Santos A.J."/>
        </authorList>
    </citation>
    <scope>NUCLEOTIDE SEQUENCE</scope>
    <source>
        <tissue evidence="1">Shoot tissue taken approximately 20 cm above the soil surface</tissue>
    </source>
</reference>
<reference evidence="1" key="2">
    <citation type="journal article" date="2015" name="Data Brief">
        <title>Shoot transcriptome of the giant reed, Arundo donax.</title>
        <authorList>
            <person name="Barrero R.A."/>
            <person name="Guerrero F.D."/>
            <person name="Moolhuijzen P."/>
            <person name="Goolsby J.A."/>
            <person name="Tidwell J."/>
            <person name="Bellgard S.E."/>
            <person name="Bellgard M.I."/>
        </authorList>
    </citation>
    <scope>NUCLEOTIDE SEQUENCE</scope>
    <source>
        <tissue evidence="1">Shoot tissue taken approximately 20 cm above the soil surface</tissue>
    </source>
</reference>